<dbReference type="InterPro" id="IPR036435">
    <property type="entry name" value="Leukocidin/porin_MspA_sf"/>
</dbReference>
<dbReference type="SUPFAM" id="SSF56959">
    <property type="entry name" value="Leukocidin-like"/>
    <property type="match status" value="1"/>
</dbReference>
<accession>A0ABU4BFJ6</accession>
<evidence type="ECO:0000256" key="1">
    <source>
        <dbReference type="ARBA" id="ARBA00022729"/>
    </source>
</evidence>
<dbReference type="InterPro" id="IPR015286">
    <property type="entry name" value="Porin_fam_mycobact-type"/>
</dbReference>
<dbReference type="EMBL" id="JAWLJX010000005">
    <property type="protein sequence ID" value="MDV6262986.1"/>
    <property type="molecule type" value="Genomic_DNA"/>
</dbReference>
<reference evidence="3 4" key="1">
    <citation type="submission" date="2023-10" db="EMBL/GenBank/DDBJ databases">
        <title>Development of a sustainable strategy for remediation of hydrocarbon-contaminated territories based on the waste exchange concept.</title>
        <authorList>
            <person name="Krivoruchko A."/>
        </authorList>
    </citation>
    <scope>NUCLEOTIDE SEQUENCE [LARGE SCALE GENOMIC DNA]</scope>
    <source>
        <strain evidence="3 4">IEGM 1323</strain>
    </source>
</reference>
<evidence type="ECO:0000313" key="3">
    <source>
        <dbReference type="EMBL" id="MDV6262986.1"/>
    </source>
</evidence>
<proteinExistence type="predicted"/>
<keyword evidence="4" id="KW-1185">Reference proteome</keyword>
<keyword evidence="1 2" id="KW-0732">Signal</keyword>
<comment type="caution">
    <text evidence="3">The sequence shown here is derived from an EMBL/GenBank/DDBJ whole genome shotgun (WGS) entry which is preliminary data.</text>
</comment>
<evidence type="ECO:0000313" key="4">
    <source>
        <dbReference type="Proteomes" id="UP001185755"/>
    </source>
</evidence>
<dbReference type="Proteomes" id="UP001185755">
    <property type="component" value="Unassembled WGS sequence"/>
</dbReference>
<dbReference type="Gene3D" id="2.60.40.1650">
    <property type="entry name" value="Porin MspA (Ig-like beta-sandwich domain)"/>
    <property type="match status" value="1"/>
</dbReference>
<dbReference type="RefSeq" id="WP_317565258.1">
    <property type="nucleotide sequence ID" value="NZ_JAWLJX010000005.1"/>
</dbReference>
<dbReference type="Gene3D" id="2.10.300.10">
    <property type="entry name" value="Porin MspA ribbon domain"/>
    <property type="match status" value="1"/>
</dbReference>
<gene>
    <name evidence="3" type="ORF">R3P96_16745</name>
</gene>
<sequence>MTEIQKSRRSRGLKSMSVAVAASASVVGLVLGTGTASAAVDSSNSIVDADGNTVTVTLSDTFINGVAPLDGSPITREWFANGRASWDVQGPTADDFEGTIKIGYQIGYPLSLDGGIDVEWASPTASLGISSGNDSSIPATFPLDGTAPSVGPIGTEATSSSGLDIGVDLIPQATGFINLGTGPGVVQSESAIAVVGEEADLTSSEGDAAGTTGSIQIANLHGTATKILGNVTIRPYVSLTSATGDVAVTYGAPVRLN</sequence>
<protein>
    <submittedName>
        <fullName evidence="3">MspA family porin</fullName>
    </submittedName>
</protein>
<feature type="signal peptide" evidence="2">
    <location>
        <begin position="1"/>
        <end position="38"/>
    </location>
</feature>
<dbReference type="Pfam" id="PF09203">
    <property type="entry name" value="MspA"/>
    <property type="match status" value="1"/>
</dbReference>
<name>A0ABU4BFJ6_9NOCA</name>
<feature type="chain" id="PRO_5045253688" evidence="2">
    <location>
        <begin position="39"/>
        <end position="257"/>
    </location>
</feature>
<organism evidence="3 4">
    <name type="scientific">Rhodococcoides yunnanense</name>
    <dbReference type="NCBI Taxonomy" id="278209"/>
    <lineage>
        <taxon>Bacteria</taxon>
        <taxon>Bacillati</taxon>
        <taxon>Actinomycetota</taxon>
        <taxon>Actinomycetes</taxon>
        <taxon>Mycobacteriales</taxon>
        <taxon>Nocardiaceae</taxon>
        <taxon>Rhodococcoides</taxon>
    </lineage>
</organism>
<evidence type="ECO:0000256" key="2">
    <source>
        <dbReference type="SAM" id="SignalP"/>
    </source>
</evidence>